<comment type="similarity">
    <text evidence="2 8">Belongs to the CPA3 antiporters (TC 2.A.63) subunit F family.</text>
</comment>
<dbReference type="PANTHER" id="PTHR34702:SF1">
    <property type="entry name" value="NA(+)_H(+) ANTIPORTER SUBUNIT F"/>
    <property type="match status" value="1"/>
</dbReference>
<feature type="transmembrane region" description="Helical" evidence="9">
    <location>
        <begin position="63"/>
        <end position="86"/>
    </location>
</feature>
<evidence type="ECO:0000256" key="3">
    <source>
        <dbReference type="ARBA" id="ARBA00022448"/>
    </source>
</evidence>
<dbReference type="AlphaFoldDB" id="A0A327ZVF4"/>
<proteinExistence type="inferred from homology"/>
<dbReference type="RefSeq" id="WP_111714349.1">
    <property type="nucleotide sequence ID" value="NZ_CP073819.1"/>
</dbReference>
<sequence length="102" mass="11408">MTIEFTNIIIIIALIIVSLSMLGILYRVIKGPTLADRVVALDALGISLMAMIALFSVLLNTKYYISIIMLLGVLAFLGTTAFAKFIEKGEIVEYDRHNRHRH</sequence>
<name>A0A327ZVF4_9STAP</name>
<keyword evidence="6 9" id="KW-1133">Transmembrane helix</keyword>
<evidence type="ECO:0000313" key="10">
    <source>
        <dbReference type="EMBL" id="RAK46199.1"/>
    </source>
</evidence>
<gene>
    <name evidence="10" type="ORF">BHU61_01760</name>
</gene>
<evidence type="ECO:0000313" key="11">
    <source>
        <dbReference type="Proteomes" id="UP000249808"/>
    </source>
</evidence>
<evidence type="ECO:0000256" key="1">
    <source>
        <dbReference type="ARBA" id="ARBA00004651"/>
    </source>
</evidence>
<dbReference type="GO" id="GO:0005886">
    <property type="term" value="C:plasma membrane"/>
    <property type="evidence" value="ECO:0007669"/>
    <property type="project" value="UniProtKB-SubCell"/>
</dbReference>
<keyword evidence="11" id="KW-1185">Reference proteome</keyword>
<protein>
    <submittedName>
        <fullName evidence="10">Na(+)/H(+) antiporter subunit F1</fullName>
    </submittedName>
</protein>
<organism evidence="10 11">
    <name type="scientific">Macrococcus epidermidis</name>
    <dbReference type="NCBI Taxonomy" id="1902580"/>
    <lineage>
        <taxon>Bacteria</taxon>
        <taxon>Bacillati</taxon>
        <taxon>Bacillota</taxon>
        <taxon>Bacilli</taxon>
        <taxon>Bacillales</taxon>
        <taxon>Staphylococcaceae</taxon>
        <taxon>Macrococcus</taxon>
    </lineage>
</organism>
<comment type="caution">
    <text evidence="10">The sequence shown here is derived from an EMBL/GenBank/DDBJ whole genome shotgun (WGS) entry which is preliminary data.</text>
</comment>
<feature type="transmembrane region" description="Helical" evidence="9">
    <location>
        <begin position="38"/>
        <end position="57"/>
    </location>
</feature>
<evidence type="ECO:0000256" key="2">
    <source>
        <dbReference type="ARBA" id="ARBA00009212"/>
    </source>
</evidence>
<keyword evidence="4 8" id="KW-1003">Cell membrane</keyword>
<evidence type="ECO:0000256" key="8">
    <source>
        <dbReference type="PIRNR" id="PIRNR028784"/>
    </source>
</evidence>
<keyword evidence="5 9" id="KW-0812">Transmembrane</keyword>
<feature type="transmembrane region" description="Helical" evidence="9">
    <location>
        <begin position="6"/>
        <end position="26"/>
    </location>
</feature>
<dbReference type="EMBL" id="PZJH01000001">
    <property type="protein sequence ID" value="RAK46199.1"/>
    <property type="molecule type" value="Genomic_DNA"/>
</dbReference>
<keyword evidence="7 8" id="KW-0472">Membrane</keyword>
<accession>A0A327ZVF4</accession>
<dbReference type="PIRSF" id="PIRSF028784">
    <property type="entry name" value="MrpF"/>
    <property type="match status" value="1"/>
</dbReference>
<keyword evidence="8" id="KW-0050">Antiport</keyword>
<dbReference type="GO" id="GO:0015385">
    <property type="term" value="F:sodium:proton antiporter activity"/>
    <property type="evidence" value="ECO:0007669"/>
    <property type="project" value="TreeGrafter"/>
</dbReference>
<dbReference type="InterPro" id="IPR007208">
    <property type="entry name" value="MrpF/PhaF-like"/>
</dbReference>
<evidence type="ECO:0000256" key="4">
    <source>
        <dbReference type="ARBA" id="ARBA00022475"/>
    </source>
</evidence>
<keyword evidence="8" id="KW-0406">Ion transport</keyword>
<comment type="subcellular location">
    <subcellularLocation>
        <location evidence="1 8">Cell membrane</location>
        <topology evidence="1 8">Multi-pass membrane protein</topology>
    </subcellularLocation>
</comment>
<reference evidence="10 11" key="1">
    <citation type="journal article" date="2018" name="Front. Microbiol.">
        <title>Description and Comparative Genomics of Macrococcus caseolyticus subsp. hominis subsp. nov., Macrococcus goetzii sp. nov., Macrococcus epidermidis sp. nov., and Macrococcus bohemicus sp. nov., Novel Macrococci From Human Clinical Material With Virulence Potential and Suspected Uptake of Foreign DNA by Natural Transformation.</title>
        <authorList>
            <person name="Maslanova I."/>
            <person name="Wertheimer Z."/>
            <person name="Sedlacek I."/>
            <person name="Svec P."/>
            <person name="Indrakova A."/>
            <person name="Kovarovic V."/>
            <person name="Schumann P."/>
            <person name="Sproer C."/>
            <person name="Kralova S."/>
            <person name="Sedo O."/>
            <person name="Kristofova L."/>
            <person name="Vrbovska V."/>
            <person name="Fuzik T."/>
            <person name="Petras P."/>
            <person name="Zdrahal Z."/>
            <person name="Ruzickova V."/>
            <person name="Doskar J."/>
            <person name="Pantucek R."/>
        </authorList>
    </citation>
    <scope>NUCLEOTIDE SEQUENCE [LARGE SCALE GENOMIC DNA]</scope>
    <source>
        <strain evidence="10 11">01/688</strain>
    </source>
</reference>
<keyword evidence="3 8" id="KW-0813">Transport</keyword>
<evidence type="ECO:0000256" key="5">
    <source>
        <dbReference type="ARBA" id="ARBA00022692"/>
    </source>
</evidence>
<dbReference type="Proteomes" id="UP000249808">
    <property type="component" value="Unassembled WGS sequence"/>
</dbReference>
<dbReference type="Pfam" id="PF04066">
    <property type="entry name" value="MrpF_PhaF"/>
    <property type="match status" value="1"/>
</dbReference>
<dbReference type="PANTHER" id="PTHR34702">
    <property type="entry name" value="NA(+)/H(+) ANTIPORTER SUBUNIT F1"/>
    <property type="match status" value="1"/>
</dbReference>
<evidence type="ECO:0000256" key="6">
    <source>
        <dbReference type="ARBA" id="ARBA00022989"/>
    </source>
</evidence>
<evidence type="ECO:0000256" key="9">
    <source>
        <dbReference type="SAM" id="Phobius"/>
    </source>
</evidence>
<dbReference type="NCBIfam" id="NF009248">
    <property type="entry name" value="PRK12600.1"/>
    <property type="match status" value="1"/>
</dbReference>
<evidence type="ECO:0000256" key="7">
    <source>
        <dbReference type="ARBA" id="ARBA00023136"/>
    </source>
</evidence>